<accession>A0A0E9MN79</accession>
<dbReference type="AlphaFoldDB" id="A0A0E9MN79"/>
<dbReference type="RefSeq" id="WP_046348064.1">
    <property type="nucleotide sequence ID" value="NZ_BBWU01000028.1"/>
</dbReference>
<dbReference type="GO" id="GO:0000257">
    <property type="term" value="F:nitrilase activity"/>
    <property type="evidence" value="ECO:0007669"/>
    <property type="project" value="UniProtKB-ARBA"/>
</dbReference>
<dbReference type="InterPro" id="IPR036526">
    <property type="entry name" value="C-N_Hydrolase_sf"/>
</dbReference>
<dbReference type="STRING" id="1219043.SCH01S_28_01080"/>
<dbReference type="PANTHER" id="PTHR46044:SF1">
    <property type="entry name" value="CN HYDROLASE DOMAIN-CONTAINING PROTEIN"/>
    <property type="match status" value="1"/>
</dbReference>
<name>A0A0E9MN79_9SPHN</name>
<dbReference type="Pfam" id="PF00795">
    <property type="entry name" value="CN_hydrolase"/>
    <property type="match status" value="1"/>
</dbReference>
<evidence type="ECO:0000256" key="1">
    <source>
        <dbReference type="ARBA" id="ARBA00008129"/>
    </source>
</evidence>
<feature type="domain" description="CN hydrolase" evidence="2">
    <location>
        <begin position="4"/>
        <end position="269"/>
    </location>
</feature>
<dbReference type="CDD" id="cd07564">
    <property type="entry name" value="nitrilases_CHs"/>
    <property type="match status" value="1"/>
</dbReference>
<dbReference type="EMBL" id="BBWU01000028">
    <property type="protein sequence ID" value="GAO39247.1"/>
    <property type="molecule type" value="Genomic_DNA"/>
</dbReference>
<dbReference type="InterPro" id="IPR044149">
    <property type="entry name" value="Nitrilases_CHs"/>
</dbReference>
<reference evidence="3 4" key="1">
    <citation type="submission" date="2015-04" db="EMBL/GenBank/DDBJ databases">
        <title>Whole genome shotgun sequence of Sphingomonas changbaiensis NBRC 104936.</title>
        <authorList>
            <person name="Katano-Makiyama Y."/>
            <person name="Hosoyama A."/>
            <person name="Hashimoto M."/>
            <person name="Noguchi M."/>
            <person name="Tsuchikane K."/>
            <person name="Ohji S."/>
            <person name="Yamazoe A."/>
            <person name="Ichikawa N."/>
            <person name="Kimura A."/>
            <person name="Fujita N."/>
        </authorList>
    </citation>
    <scope>NUCLEOTIDE SEQUENCE [LARGE SCALE GENOMIC DNA]</scope>
    <source>
        <strain evidence="3 4">NBRC 104936</strain>
    </source>
</reference>
<dbReference type="Gene3D" id="3.60.110.10">
    <property type="entry name" value="Carbon-nitrogen hydrolase"/>
    <property type="match status" value="1"/>
</dbReference>
<organism evidence="3 4">
    <name type="scientific">Sphingomonas changbaiensis NBRC 104936</name>
    <dbReference type="NCBI Taxonomy" id="1219043"/>
    <lineage>
        <taxon>Bacteria</taxon>
        <taxon>Pseudomonadati</taxon>
        <taxon>Pseudomonadota</taxon>
        <taxon>Alphaproteobacteria</taxon>
        <taxon>Sphingomonadales</taxon>
        <taxon>Sphingomonadaceae</taxon>
        <taxon>Sphingomonas</taxon>
    </lineage>
</organism>
<comment type="similarity">
    <text evidence="1">Belongs to the carbon-nitrogen hydrolase superfamily. Nitrilase family.</text>
</comment>
<protein>
    <submittedName>
        <fullName evidence="3">Putative nitrilase</fullName>
    </submittedName>
</protein>
<evidence type="ECO:0000313" key="3">
    <source>
        <dbReference type="EMBL" id="GAO39247.1"/>
    </source>
</evidence>
<dbReference type="PROSITE" id="PS00921">
    <property type="entry name" value="NITRIL_CHT_2"/>
    <property type="match status" value="1"/>
</dbReference>
<dbReference type="InterPro" id="IPR003010">
    <property type="entry name" value="C-N_Hydrolase"/>
</dbReference>
<keyword evidence="4" id="KW-1185">Reference proteome</keyword>
<evidence type="ECO:0000259" key="2">
    <source>
        <dbReference type="PROSITE" id="PS50263"/>
    </source>
</evidence>
<comment type="caution">
    <text evidence="3">The sequence shown here is derived from an EMBL/GenBank/DDBJ whole genome shotgun (WGS) entry which is preliminary data.</text>
</comment>
<sequence>MTKTTVAALQIGSRPEGKAATLDAILSFEQQIADSQAALVVMPEALLGGYPKGSDFGTRLGYRMPEGREAFAAYHANAVDLDAPEIEALAGLSRRTGATLVLGVIERAGATLYCTALFIDPERGLIAKHRKLMPTGTERLIWGQGDGSTMPVVESRAGRIGAAICWENHMPLFRTAMYAKGIEIWCAPTVDERDVWRASMRHIAHEGRCFVISACQVQPSPAELGREVEGWPADRPLIRGGSMIVGPLGDVLAGPLEHETGLVTAEIDTAEIVRARYDFDAVGHYSRPDVFRLQVDETPRPGVAFAPFSLPGTAPA</sequence>
<proteinExistence type="inferred from homology"/>
<dbReference type="InterPro" id="IPR000132">
    <property type="entry name" value="Nitrilase/CN_hydratase_CS"/>
</dbReference>
<dbReference type="OrthoDB" id="9803803at2"/>
<dbReference type="Proteomes" id="UP000033202">
    <property type="component" value="Unassembled WGS sequence"/>
</dbReference>
<evidence type="ECO:0000313" key="4">
    <source>
        <dbReference type="Proteomes" id="UP000033202"/>
    </source>
</evidence>
<dbReference type="PROSITE" id="PS50263">
    <property type="entry name" value="CN_HYDROLASE"/>
    <property type="match status" value="1"/>
</dbReference>
<dbReference type="SUPFAM" id="SSF56317">
    <property type="entry name" value="Carbon-nitrogen hydrolase"/>
    <property type="match status" value="1"/>
</dbReference>
<dbReference type="PANTHER" id="PTHR46044">
    <property type="entry name" value="NITRILASE"/>
    <property type="match status" value="1"/>
</dbReference>
<gene>
    <name evidence="3" type="ORF">SCH01S_28_01080</name>
</gene>